<evidence type="ECO:0000256" key="1">
    <source>
        <dbReference type="SAM" id="MobiDB-lite"/>
    </source>
</evidence>
<accession>A0A4R3N8Z8</accession>
<keyword evidence="2" id="KW-0812">Transmembrane</keyword>
<feature type="region of interest" description="Disordered" evidence="1">
    <location>
        <begin position="115"/>
        <end position="152"/>
    </location>
</feature>
<keyword evidence="5" id="KW-1185">Reference proteome</keyword>
<keyword evidence="2" id="KW-1133">Transmembrane helix</keyword>
<dbReference type="EMBL" id="SMAP01000005">
    <property type="protein sequence ID" value="TCT23583.1"/>
    <property type="molecule type" value="Genomic_DNA"/>
</dbReference>
<dbReference type="Pfam" id="PF16537">
    <property type="entry name" value="T2SSB"/>
    <property type="match status" value="1"/>
</dbReference>
<name>A0A4R3N8Z8_9GAMM</name>
<organism evidence="4 5">
    <name type="scientific">Thermomonas haemolytica</name>
    <dbReference type="NCBI Taxonomy" id="141949"/>
    <lineage>
        <taxon>Bacteria</taxon>
        <taxon>Pseudomonadati</taxon>
        <taxon>Pseudomonadota</taxon>
        <taxon>Gammaproteobacteria</taxon>
        <taxon>Lysobacterales</taxon>
        <taxon>Lysobacteraceae</taxon>
        <taxon>Thermomonas</taxon>
    </lineage>
</organism>
<feature type="region of interest" description="Disordered" evidence="1">
    <location>
        <begin position="68"/>
        <end position="91"/>
    </location>
</feature>
<feature type="compositionally biased region" description="Pro residues" evidence="1">
    <location>
        <begin position="120"/>
        <end position="138"/>
    </location>
</feature>
<evidence type="ECO:0000256" key="2">
    <source>
        <dbReference type="SAM" id="Phobius"/>
    </source>
</evidence>
<reference evidence="4 5" key="1">
    <citation type="submission" date="2019-03" db="EMBL/GenBank/DDBJ databases">
        <title>Genomic Encyclopedia of Type Strains, Phase IV (KMG-IV): sequencing the most valuable type-strain genomes for metagenomic binning, comparative biology and taxonomic classification.</title>
        <authorList>
            <person name="Goeker M."/>
        </authorList>
    </citation>
    <scope>NUCLEOTIDE SEQUENCE [LARGE SCALE GENOMIC DNA]</scope>
    <source>
        <strain evidence="4 5">DSM 13605</strain>
    </source>
</reference>
<sequence length="213" mass="22268">MSLILEALRKSEAERRRDRAPDLRLELPPVPRRRAPAARPLLWLGAIALAVLALALWLALRGRAPVVTSTPPASAPAARPAAETPPLATPLPQVVARPAPTGTTIPIAATPAAPIAAARPSPPSPPPVAPPPPAPAPTPASTSDAIPDIASTGLPPVKLSMHMWDADPARRFVILDGQRMGEGDRFGPLTVVAIDRKGVVIERDGIRARIPLP</sequence>
<proteinExistence type="predicted"/>
<keyword evidence="2" id="KW-0472">Membrane</keyword>
<feature type="transmembrane region" description="Helical" evidence="2">
    <location>
        <begin position="41"/>
        <end position="60"/>
    </location>
</feature>
<evidence type="ECO:0000259" key="3">
    <source>
        <dbReference type="Pfam" id="PF16537"/>
    </source>
</evidence>
<gene>
    <name evidence="4" type="ORF">EDC34_105174</name>
</gene>
<feature type="domain" description="Type II secretion system protein GspB C-terminal" evidence="3">
    <location>
        <begin position="154"/>
        <end position="211"/>
    </location>
</feature>
<evidence type="ECO:0000313" key="4">
    <source>
        <dbReference type="EMBL" id="TCT23583.1"/>
    </source>
</evidence>
<dbReference type="InterPro" id="IPR032389">
    <property type="entry name" value="GspB_C"/>
</dbReference>
<dbReference type="AlphaFoldDB" id="A0A4R3N8Z8"/>
<protein>
    <submittedName>
        <fullName evidence="4">Type II secretion system (T2SS) protein B</fullName>
    </submittedName>
</protein>
<dbReference type="RefSeq" id="WP_165921022.1">
    <property type="nucleotide sequence ID" value="NZ_SMAP01000005.1"/>
</dbReference>
<dbReference type="GO" id="GO:0015627">
    <property type="term" value="C:type II protein secretion system complex"/>
    <property type="evidence" value="ECO:0007669"/>
    <property type="project" value="InterPro"/>
</dbReference>
<comment type="caution">
    <text evidence="4">The sequence shown here is derived from an EMBL/GenBank/DDBJ whole genome shotgun (WGS) entry which is preliminary data.</text>
</comment>
<dbReference type="Proteomes" id="UP000295414">
    <property type="component" value="Unassembled WGS sequence"/>
</dbReference>
<evidence type="ECO:0000313" key="5">
    <source>
        <dbReference type="Proteomes" id="UP000295414"/>
    </source>
</evidence>